<dbReference type="InterPro" id="IPR011489">
    <property type="entry name" value="EMI_domain"/>
</dbReference>
<dbReference type="EnsemblMetazoa" id="GMOY009822-RA">
    <property type="protein sequence ID" value="GMOY009822-PA"/>
    <property type="gene ID" value="GMOY009822"/>
</dbReference>
<organism evidence="25 26">
    <name type="scientific">Glossina morsitans morsitans</name>
    <name type="common">Savannah tsetse fly</name>
    <dbReference type="NCBI Taxonomy" id="37546"/>
    <lineage>
        <taxon>Eukaryota</taxon>
        <taxon>Metazoa</taxon>
        <taxon>Ecdysozoa</taxon>
        <taxon>Arthropoda</taxon>
        <taxon>Hexapoda</taxon>
        <taxon>Insecta</taxon>
        <taxon>Pterygota</taxon>
        <taxon>Neoptera</taxon>
        <taxon>Endopterygota</taxon>
        <taxon>Diptera</taxon>
        <taxon>Brachycera</taxon>
        <taxon>Muscomorpha</taxon>
        <taxon>Hippoboscoidea</taxon>
        <taxon>Glossinidae</taxon>
        <taxon>Glossina</taxon>
    </lineage>
</organism>
<evidence type="ECO:0000256" key="8">
    <source>
        <dbReference type="ARBA" id="ARBA00022692"/>
    </source>
</evidence>
<dbReference type="Pfam" id="PF10189">
    <property type="entry name" value="Ints3_N"/>
    <property type="match status" value="1"/>
</dbReference>
<feature type="disulfide bond" evidence="21">
    <location>
        <begin position="327"/>
        <end position="336"/>
    </location>
</feature>
<dbReference type="InterPro" id="IPR019333">
    <property type="entry name" value="INTS3_N"/>
</dbReference>
<dbReference type="CDD" id="cd00055">
    <property type="entry name" value="EGF_Lam"/>
    <property type="match status" value="5"/>
</dbReference>
<evidence type="ECO:0000256" key="13">
    <source>
        <dbReference type="ARBA" id="ARBA00023136"/>
    </source>
</evidence>
<evidence type="ECO:0000313" key="25">
    <source>
        <dbReference type="EnsemblMetazoa" id="GMOY009822-PA"/>
    </source>
</evidence>
<dbReference type="PANTHER" id="PTHR13587">
    <property type="entry name" value="INTEGRATOR COMPLEX SUBUNIT 3"/>
    <property type="match status" value="1"/>
</dbReference>
<feature type="region of interest" description="Disordered" evidence="22">
    <location>
        <begin position="2116"/>
        <end position="2159"/>
    </location>
</feature>
<keyword evidence="11" id="KW-1133">Transmembrane helix</keyword>
<keyword evidence="13" id="KW-0472">Membrane</keyword>
<dbReference type="PROSITE" id="PS50026">
    <property type="entry name" value="EGF_3"/>
    <property type="match status" value="3"/>
</dbReference>
<dbReference type="Pfam" id="PF01956">
    <property type="entry name" value="EMC3_TMCO1"/>
    <property type="match status" value="1"/>
</dbReference>
<comment type="similarity">
    <text evidence="6">Belongs to the mitochondrion-specific ribosomal protein mS23 family.</text>
</comment>
<evidence type="ECO:0000259" key="23">
    <source>
        <dbReference type="PROSITE" id="PS50026"/>
    </source>
</evidence>
<dbReference type="GO" id="GO:0016020">
    <property type="term" value="C:membrane"/>
    <property type="evidence" value="ECO:0007669"/>
    <property type="project" value="UniProtKB-SubCell"/>
</dbReference>
<dbReference type="GO" id="GO:0005840">
    <property type="term" value="C:ribosome"/>
    <property type="evidence" value="ECO:0007669"/>
    <property type="project" value="InterPro"/>
</dbReference>
<evidence type="ECO:0000256" key="21">
    <source>
        <dbReference type="PROSITE-ProRule" id="PRU00076"/>
    </source>
</evidence>
<feature type="domain" description="EGF-like" evidence="23">
    <location>
        <begin position="302"/>
        <end position="337"/>
    </location>
</feature>
<evidence type="ECO:0000256" key="22">
    <source>
        <dbReference type="SAM" id="MobiDB-lite"/>
    </source>
</evidence>
<feature type="region of interest" description="Disordered" evidence="22">
    <location>
        <begin position="1579"/>
        <end position="1608"/>
    </location>
</feature>
<evidence type="ECO:0000313" key="26">
    <source>
        <dbReference type="Proteomes" id="UP000092444"/>
    </source>
</evidence>
<dbReference type="CDD" id="cd04646">
    <property type="entry name" value="LbH_Dynactin_6"/>
    <property type="match status" value="1"/>
</dbReference>
<dbReference type="PROSITE" id="PS51041">
    <property type="entry name" value="EMI"/>
    <property type="match status" value="1"/>
</dbReference>
<dbReference type="Gene3D" id="2.10.25.10">
    <property type="entry name" value="Laminin"/>
    <property type="match status" value="2"/>
</dbReference>
<dbReference type="Gene3D" id="2.170.300.10">
    <property type="entry name" value="Tie2 ligand-binding domain superfamily"/>
    <property type="match status" value="1"/>
</dbReference>
<evidence type="ECO:0000256" key="5">
    <source>
        <dbReference type="ARBA" id="ARBA00006130"/>
    </source>
</evidence>
<keyword evidence="16" id="KW-0687">Ribonucleoprotein</keyword>
<dbReference type="Pfam" id="PF24566">
    <property type="entry name" value="HEAT_Ints3_C"/>
    <property type="match status" value="1"/>
</dbReference>
<evidence type="ECO:0000256" key="17">
    <source>
        <dbReference type="ARBA" id="ARBA00032741"/>
    </source>
</evidence>
<evidence type="ECO:0000259" key="24">
    <source>
        <dbReference type="PROSITE" id="PS51041"/>
    </source>
</evidence>
<feature type="disulfide bond" evidence="21">
    <location>
        <begin position="284"/>
        <end position="293"/>
    </location>
</feature>
<dbReference type="InterPro" id="IPR045334">
    <property type="entry name" value="INTS3"/>
</dbReference>
<keyword evidence="10" id="KW-0689">Ribosomal protein</keyword>
<dbReference type="EMBL" id="CCAG010004816">
    <property type="status" value="NOT_ANNOTATED_CDS"/>
    <property type="molecule type" value="Genomic_DNA"/>
</dbReference>
<dbReference type="GO" id="GO:0005634">
    <property type="term" value="C:nucleus"/>
    <property type="evidence" value="ECO:0007669"/>
    <property type="project" value="UniProtKB-SubCell"/>
</dbReference>
<dbReference type="SMART" id="SM00180">
    <property type="entry name" value="EGF_Lam"/>
    <property type="match status" value="5"/>
</dbReference>
<keyword evidence="8" id="KW-0812">Transmembrane</keyword>
<dbReference type="GO" id="GO:0003735">
    <property type="term" value="F:structural constituent of ribosome"/>
    <property type="evidence" value="ECO:0007669"/>
    <property type="project" value="InterPro"/>
</dbReference>
<evidence type="ECO:0000256" key="1">
    <source>
        <dbReference type="ARBA" id="ARBA00004123"/>
    </source>
</evidence>
<evidence type="ECO:0000256" key="3">
    <source>
        <dbReference type="ARBA" id="ARBA00004173"/>
    </source>
</evidence>
<feature type="compositionally biased region" description="Low complexity" evidence="22">
    <location>
        <begin position="1579"/>
        <end position="1600"/>
    </location>
</feature>
<dbReference type="GO" id="GO:0005737">
    <property type="term" value="C:cytoplasm"/>
    <property type="evidence" value="ECO:0007669"/>
    <property type="project" value="UniProtKB-SubCell"/>
</dbReference>
<comment type="function">
    <text evidence="19">Component of the integrator complex, a multiprotein complex that terminates RNA polymerase II (Pol II) transcription in the promoter-proximal region of genes. The integrator complex provides a quality checkpoint during transcription elongation by driving premature transcription termination of transcripts that are unfavorably configured for transcriptional elongation: the complex terminates transcription by (1) catalyzing dephosphorylation of the C-terminal domain (CTD) of Pol II subunit Polr2A/Rbp1 and Spt5, and (2) degrading the exiting nascent RNA transcript via endonuclease activity. The integrator complex is also involved in the 3'-end processing of the U7 snRNA, and also the spliceosomal snRNAs U1, U2, U4 and U5.</text>
</comment>
<dbReference type="PROSITE" id="PS00022">
    <property type="entry name" value="EGF_1"/>
    <property type="match status" value="3"/>
</dbReference>
<evidence type="ECO:0000256" key="10">
    <source>
        <dbReference type="ARBA" id="ARBA00022980"/>
    </source>
</evidence>
<dbReference type="InterPro" id="IPR000742">
    <property type="entry name" value="EGF"/>
</dbReference>
<keyword evidence="7" id="KW-0963">Cytoplasm</keyword>
<evidence type="ECO:0000256" key="14">
    <source>
        <dbReference type="ARBA" id="ARBA00023157"/>
    </source>
</evidence>
<accession>A0A1B0G935</accession>
<keyword evidence="21" id="KW-0245">EGF-like domain</keyword>
<dbReference type="SMART" id="SM01415">
    <property type="entry name" value="DUF106"/>
    <property type="match status" value="1"/>
</dbReference>
<feature type="disulfide bond" evidence="21">
    <location>
        <begin position="196"/>
        <end position="205"/>
    </location>
</feature>
<feature type="domain" description="EGF-like" evidence="23">
    <location>
        <begin position="171"/>
        <end position="206"/>
    </location>
</feature>
<feature type="region of interest" description="Disordered" evidence="22">
    <location>
        <begin position="2033"/>
        <end position="2056"/>
    </location>
</feature>
<evidence type="ECO:0000256" key="2">
    <source>
        <dbReference type="ARBA" id="ARBA00004141"/>
    </source>
</evidence>
<feature type="region of interest" description="Disordered" evidence="22">
    <location>
        <begin position="1644"/>
        <end position="1683"/>
    </location>
</feature>
<comment type="caution">
    <text evidence="21">Lacks conserved residue(s) required for the propagation of feature annotation.</text>
</comment>
<dbReference type="PANTHER" id="PTHR13587:SF7">
    <property type="entry name" value="INTEGRATOR COMPLEX SUBUNIT 3"/>
    <property type="match status" value="1"/>
</dbReference>
<dbReference type="GO" id="GO:0048731">
    <property type="term" value="P:system development"/>
    <property type="evidence" value="ECO:0007669"/>
    <property type="project" value="UniProtKB-ARBA"/>
</dbReference>
<keyword evidence="14 21" id="KW-1015">Disulfide bond</keyword>
<protein>
    <recommendedName>
        <fullName evidence="18">Small ribosomal subunit protein mS23</fullName>
    </recommendedName>
    <alternativeName>
        <fullName evidence="17">SOSS complex subunit A homolog</fullName>
    </alternativeName>
</protein>
<evidence type="ECO:0000256" key="15">
    <source>
        <dbReference type="ARBA" id="ARBA00023242"/>
    </source>
</evidence>
<keyword evidence="9" id="KW-0732">Signal</keyword>
<evidence type="ECO:0000256" key="16">
    <source>
        <dbReference type="ARBA" id="ARBA00023274"/>
    </source>
</evidence>
<evidence type="ECO:0000256" key="11">
    <source>
        <dbReference type="ARBA" id="ARBA00022989"/>
    </source>
</evidence>
<dbReference type="SUPFAM" id="SSF51161">
    <property type="entry name" value="Trimeric LpxA-like enzymes"/>
    <property type="match status" value="1"/>
</dbReference>
<proteinExistence type="inferred from homology"/>
<feature type="domain" description="EGF-like" evidence="23">
    <location>
        <begin position="259"/>
        <end position="294"/>
    </location>
</feature>
<dbReference type="STRING" id="37546.A0A1B0G935"/>
<comment type="similarity">
    <text evidence="5">Belongs to the Integrator subunit 3 family.</text>
</comment>
<evidence type="ECO:0000256" key="9">
    <source>
        <dbReference type="ARBA" id="ARBA00022729"/>
    </source>
</evidence>
<reference evidence="25" key="1">
    <citation type="submission" date="2020-05" db="UniProtKB">
        <authorList>
            <consortium name="EnsemblMetazoa"/>
        </authorList>
    </citation>
    <scope>IDENTIFICATION</scope>
    <source>
        <strain evidence="25">Yale</strain>
    </source>
</reference>
<feature type="domain" description="EMI" evidence="24">
    <location>
        <begin position="72"/>
        <end position="147"/>
    </location>
</feature>
<dbReference type="InterPro" id="IPR056518">
    <property type="entry name" value="HEAT_Ints3_C"/>
</dbReference>
<sequence>MIDESDISGNGIQHTPAVGRAICELIIDDRFRTIDLTHLWFDRIIIDRPICCTLIQAESSDVYDGPEPELEGPNICKKIGNYNVDVITTAMQNYQVRTPIWCLSVPPRCAAYSFKERIVNKTQSLTKSRIVKDCCQGYKRAGNLCQPECMPKCQHGACVAPNKCVCDQNYGGSACEIICRCKNNSSCDPQTGRCICSPGWTGEDCSQPCDEGTYGMGCKEKCPNIIHSNESCHHITGEIVCRDGYIGLTCEHPCPAGYYGYACTKACICANGGECNHITGACQCPPGWTGLSCNATCEEGYFGTHCAQKCRCLHEAQCRKNDGRCICQPGWMGQRCEELCPDGFYGPHCMILCSCPSPNFACDAIQGCVCRDDFTGENCDVPLVGQRIQGTGFHYSHARIACGSTLAILFVVIFVAVVCYYQNQVSNLKTEIANVQYTGDPMQSCPDHRNFNNSVYGLANIGERGLLNNVKPEINNLSRGRPELYIEDSHASSKGAAAPYSINYDDGMLAKNVNFDLTNVNICKSLDGSKEEHVPRKSFKESINNYKKILFPDSKESNVINHICIHNRHYEYDHLDNCRPSTSQRAHYHCKNDSMVTTNRDEEKLNNLKMMNVLLKKCEAVKNSDIVEDVDDDDNNNAACSHDRTKSKFYAAYIKIMPKSIVCEDSILRGDITVLPGCIVHPSASIIAEAGPIVFGENCIVEEYAKIVYPFTEEQMKIKESGGTMEALPPLIIGINNVFEVGCTVEASRIGDKNVFECKSYVGPEVSISNGCVIGAGVTLRCKQQLPENTVIYGRGYLQREAIDKHVVSFTLLLAICLHIQRNMAQSRLEKIGTIYTRVAGLLKTGAMKPEDKPIWYDLYEAFPPKLEPRFDRPVPNIPVRNIFYAEDVIRAKFYKFQKQPETISLFDQKRETQVQQFVKIYDNLKSQGALDDEKVFETAVELLNEKRAQAKTEEADTFPEVHSDEGDTLTKAFTEAKEAQMKTIQQPKTETTDRKAVKTGRSRQIDNTVELASSCTQSMAKVGVSAMKTRRKLLATLNSVSSNINFTLSSVSSVAFVVWFRGEMQQQLQMEPQKLNYISKLFLITAIDIKDELEERFERAHINLQQQVNGLNDKDMHDKLSQLVCKEKQHEEISIGFLYIMLTDPTMALKGYRDLTLVARDGMNMVVTNLTILVAEKYNKLTEVARRQLIWLLRELVKHQVLNVENIIWNCLRQAGGGDVSQKNLYLVENLLDIFIEYRAWLESQAFLVQTVVYSYVRLIEDHASPALAALRHKEVKFVITLIRERFLDIIPLGRDFVRLLQNVARIPEFEQLWRDILLNPKSLHPTFSGIWHLLQIRTSRRFLQCRLTPEVERKLHFLASSVKFGNQKRYQDWFQDKYFATPESHSLRSDLIRFIINVIHPTNDMLCSDIIPRWAIIGWLISSCTNTIASANAKLSLFYDWLFFDPIKDNIMNVEPGILVMYHSIRNHPSVSSTLLDFLCRIMKNFCLKYEDKIRMGVYNSLNKILEKQASSNISSFCKISGFNFLDRELRILIRENFREFVSPATPSGNVGPPIYPTSSVIQAPVFKKEADQRSMHQSAAIFQQAQQQQHSDFQHGQNHFQPHNSTTIDLTEHPATAGAVDSGGGGGTIISLIDEDNKLSIIPPESNDVETEAAFSEDDDDANKEIKSEELTDDDDDLPLSKVRLREKPTPEKVDLPASISDTFETFVTKRNSFTWEAFLEDFRSLPASAVDDTQLQYVISNTHLILRETLPLQNLFPDSKTDEKNLAKSISYPLFGLFRFLYENEDKSKKPFQTLLTEICTRIPETGYLLLYFMKVHVKLQTRKNAQQATQFKTNIYRLLCDAVDEKVDDSLTRDLDLLEKENTAIFLWLLPDVYREFKASAINNSELLRITLRCIDAKNLRDLMYYVAQGKLTLFKSDGLVDCIRDSLTYETFEQLCLWQLVQAHDVPLKCLQDLLPELESANHPEALGYMLLLLKNEEPTNELIRLLLSRETKTRGDPFVTSALRFWCQRGEEKLSEIIASLLTSKYPSSSPNKRKRPLKGSSAVNSSPSADQVLNHLEHYRRSCRHGTGTGLYVHDTMQRALQTAYTHSTESTKKQYSDLFALAAEDETTAVGRRGGSGRGRKQPTSKKDTSNQSNSNKKNSDPVKTIYSSDEDSSEVRKSINIIHVVLSQSVGQKGFTFKRLQVIFEIVVRCHSFDGRVVAQLPFTPISWIQGLSHRNLSGEDYTDCSFIFLYILCTMSIRQNIQKLLGFAPSRAASKQGGGLFGPTPAQFK</sequence>
<dbReference type="Pfam" id="PF10484">
    <property type="entry name" value="MRP-S23"/>
    <property type="match status" value="1"/>
</dbReference>
<keyword evidence="26" id="KW-1185">Reference proteome</keyword>
<dbReference type="Proteomes" id="UP000092444">
    <property type="component" value="Unassembled WGS sequence"/>
</dbReference>
<dbReference type="Gene3D" id="2.160.10.10">
    <property type="entry name" value="Hexapeptide repeat proteins"/>
    <property type="match status" value="1"/>
</dbReference>
<evidence type="ECO:0000256" key="18">
    <source>
        <dbReference type="ARBA" id="ARBA00035137"/>
    </source>
</evidence>
<dbReference type="GO" id="GO:0048513">
    <property type="term" value="P:animal organ development"/>
    <property type="evidence" value="ECO:0007669"/>
    <property type="project" value="UniProtKB-ARBA"/>
</dbReference>
<evidence type="ECO:0000256" key="19">
    <source>
        <dbReference type="ARBA" id="ARBA00054331"/>
    </source>
</evidence>
<dbReference type="VEuPathDB" id="VectorBase:GMOY009822"/>
<keyword evidence="12" id="KW-0496">Mitochondrion</keyword>
<evidence type="ECO:0000256" key="7">
    <source>
        <dbReference type="ARBA" id="ARBA00022490"/>
    </source>
</evidence>
<evidence type="ECO:0000256" key="20">
    <source>
        <dbReference type="ARBA" id="ARBA00065185"/>
    </source>
</evidence>
<dbReference type="InterPro" id="IPR002809">
    <property type="entry name" value="EMC3/TMCO1"/>
</dbReference>
<dbReference type="CDD" id="cd23701">
    <property type="entry name" value="At1g26750"/>
    <property type="match status" value="1"/>
</dbReference>
<dbReference type="InterPro" id="IPR011004">
    <property type="entry name" value="Trimer_LpxA-like_sf"/>
</dbReference>
<evidence type="ECO:0000256" key="4">
    <source>
        <dbReference type="ARBA" id="ARBA00004496"/>
    </source>
</evidence>
<dbReference type="PRINTS" id="PR00011">
    <property type="entry name" value="EGFLAMININ"/>
</dbReference>
<comment type="subcellular location">
    <subcellularLocation>
        <location evidence="4">Cytoplasm</location>
    </subcellularLocation>
    <subcellularLocation>
        <location evidence="2">Membrane</location>
        <topology evidence="2">Multi-pass membrane protein</topology>
    </subcellularLocation>
    <subcellularLocation>
        <location evidence="3">Mitochondrion</location>
    </subcellularLocation>
    <subcellularLocation>
        <location evidence="1">Nucleus</location>
    </subcellularLocation>
</comment>
<evidence type="ECO:0000256" key="6">
    <source>
        <dbReference type="ARBA" id="ARBA00009864"/>
    </source>
</evidence>
<evidence type="ECO:0000256" key="12">
    <source>
        <dbReference type="ARBA" id="ARBA00023128"/>
    </source>
</evidence>
<comment type="subunit">
    <text evidence="20">Belongs to the multiprotein complex Integrator, at least composed of IntS1, IntS2, IntS3, IntS4, omd/IntS5, IntS6, defl/IntS7, IntS8, IntS9, IntS10, IntS11, IntS12, asun/IntS13, IntS14 and IntS15. The core complex associates with protein phosphatase 2A subunits mts/PP2A and Pp2A-29B, to form the Integrator-PP2A (INTAC) complex.</text>
</comment>
<name>A0A1B0G935_GLOMM</name>
<dbReference type="InterPro" id="IPR023611">
    <property type="entry name" value="mS23_dom_met"/>
</dbReference>
<dbReference type="InterPro" id="IPR059242">
    <property type="entry name" value="mS23_dom"/>
</dbReference>
<dbReference type="Pfam" id="PF00053">
    <property type="entry name" value="EGF_laminin"/>
    <property type="match status" value="2"/>
</dbReference>
<dbReference type="GO" id="GO:0006412">
    <property type="term" value="P:translation"/>
    <property type="evidence" value="ECO:0007669"/>
    <property type="project" value="InterPro"/>
</dbReference>
<feature type="compositionally biased region" description="Acidic residues" evidence="22">
    <location>
        <begin position="1650"/>
        <end position="1665"/>
    </location>
</feature>
<dbReference type="InterPro" id="IPR002049">
    <property type="entry name" value="LE_dom"/>
</dbReference>
<dbReference type="SMART" id="SM00181">
    <property type="entry name" value="EGF"/>
    <property type="match status" value="4"/>
</dbReference>
<keyword evidence="15" id="KW-0539">Nucleus</keyword>